<gene>
    <name evidence="1" type="ORF">DPEC_G00119820</name>
</gene>
<dbReference type="Proteomes" id="UP001157502">
    <property type="component" value="Chromosome 10"/>
</dbReference>
<comment type="caution">
    <text evidence="1">The sequence shown here is derived from an EMBL/GenBank/DDBJ whole genome shotgun (WGS) entry which is preliminary data.</text>
</comment>
<name>A0ACC2GPN7_DALPE</name>
<sequence length="440" mass="49565">MGGTKTQCIRTTETLFRCSLCAALLLGRVASLLSLQTHYLQLPDVSVTKMGDKWLGTENIPGAMTKDPGKPQCPSMVSPELKAMIRIKTKYQALKKRRLESTPGISDPEKPPAVPNTLIKMETLQKRRSRRGSRVLFPNTRCKVARRDVDRSRAKPFFVLFGIIVCLQVYNAIENLDDHVEPYDLEGLEKTLHREVFGQQVAIGELMGHLEDYLSTYTHSQPLALALHGPSGVGKSHMGRLLARHFRSVLGDNLVVQYFTQHHCPAQGDVLHCVRDLTRRVEEVLVRAEAREKIPVFVMDEVELMPPALLDVLQHLLQRNQTNEHLNVIYVLLSSLGQGDIVRHVLNISGTAHAARSSLRLTLAGHHPLWAEDRLDIVPMTLLEKSHVMECLQEEMTQEGFYPDQSHVELLAEELSYYTAMGHQYSKNGCKQVVARVNLL</sequence>
<organism evidence="1 2">
    <name type="scientific">Dallia pectoralis</name>
    <name type="common">Alaska blackfish</name>
    <dbReference type="NCBI Taxonomy" id="75939"/>
    <lineage>
        <taxon>Eukaryota</taxon>
        <taxon>Metazoa</taxon>
        <taxon>Chordata</taxon>
        <taxon>Craniata</taxon>
        <taxon>Vertebrata</taxon>
        <taxon>Euteleostomi</taxon>
        <taxon>Actinopterygii</taxon>
        <taxon>Neopterygii</taxon>
        <taxon>Teleostei</taxon>
        <taxon>Protacanthopterygii</taxon>
        <taxon>Esociformes</taxon>
        <taxon>Umbridae</taxon>
        <taxon>Dallia</taxon>
    </lineage>
</organism>
<proteinExistence type="predicted"/>
<protein>
    <submittedName>
        <fullName evidence="1">Uncharacterized protein</fullName>
    </submittedName>
</protein>
<accession>A0ACC2GPN7</accession>
<dbReference type="EMBL" id="CM055737">
    <property type="protein sequence ID" value="KAJ8005619.1"/>
    <property type="molecule type" value="Genomic_DNA"/>
</dbReference>
<reference evidence="1" key="1">
    <citation type="submission" date="2021-05" db="EMBL/GenBank/DDBJ databases">
        <authorList>
            <person name="Pan Q."/>
            <person name="Jouanno E."/>
            <person name="Zahm M."/>
            <person name="Klopp C."/>
            <person name="Cabau C."/>
            <person name="Louis A."/>
            <person name="Berthelot C."/>
            <person name="Parey E."/>
            <person name="Roest Crollius H."/>
            <person name="Montfort J."/>
            <person name="Robinson-Rechavi M."/>
            <person name="Bouchez O."/>
            <person name="Lampietro C."/>
            <person name="Lopez Roques C."/>
            <person name="Donnadieu C."/>
            <person name="Postlethwait J."/>
            <person name="Bobe J."/>
            <person name="Dillon D."/>
            <person name="Chandos A."/>
            <person name="von Hippel F."/>
            <person name="Guiguen Y."/>
        </authorList>
    </citation>
    <scope>NUCLEOTIDE SEQUENCE</scope>
    <source>
        <strain evidence="1">YG-Jan2019</strain>
    </source>
</reference>
<evidence type="ECO:0000313" key="1">
    <source>
        <dbReference type="EMBL" id="KAJ8005619.1"/>
    </source>
</evidence>
<keyword evidence="2" id="KW-1185">Reference proteome</keyword>
<evidence type="ECO:0000313" key="2">
    <source>
        <dbReference type="Proteomes" id="UP001157502"/>
    </source>
</evidence>